<keyword evidence="4" id="KW-1185">Reference proteome</keyword>
<proteinExistence type="predicted"/>
<accession>A0ABD1M6C4</accession>
<sequence>MTGEEYSGPAGPKLLRLVCFVGAAVICTAGINKWREYERNTVIQRQHQPVLETHNSSESVAVPKTLK</sequence>
<evidence type="ECO:0000313" key="3">
    <source>
        <dbReference type="EMBL" id="KAL2331343.1"/>
    </source>
</evidence>
<evidence type="ECO:0000313" key="4">
    <source>
        <dbReference type="Proteomes" id="UP001603857"/>
    </source>
</evidence>
<dbReference type="EMBL" id="JBGMDY010000006">
    <property type="protein sequence ID" value="KAL2331343.1"/>
    <property type="molecule type" value="Genomic_DNA"/>
</dbReference>
<feature type="compositionally biased region" description="Polar residues" evidence="1">
    <location>
        <begin position="48"/>
        <end position="59"/>
    </location>
</feature>
<keyword evidence="2" id="KW-0812">Transmembrane</keyword>
<feature type="region of interest" description="Disordered" evidence="1">
    <location>
        <begin position="48"/>
        <end position="67"/>
    </location>
</feature>
<feature type="transmembrane region" description="Helical" evidence="2">
    <location>
        <begin position="14"/>
        <end position="31"/>
    </location>
</feature>
<keyword evidence="2" id="KW-0472">Membrane</keyword>
<keyword evidence="2" id="KW-1133">Transmembrane helix</keyword>
<organism evidence="3 4">
    <name type="scientific">Flemingia macrophylla</name>
    <dbReference type="NCBI Taxonomy" id="520843"/>
    <lineage>
        <taxon>Eukaryota</taxon>
        <taxon>Viridiplantae</taxon>
        <taxon>Streptophyta</taxon>
        <taxon>Embryophyta</taxon>
        <taxon>Tracheophyta</taxon>
        <taxon>Spermatophyta</taxon>
        <taxon>Magnoliopsida</taxon>
        <taxon>eudicotyledons</taxon>
        <taxon>Gunneridae</taxon>
        <taxon>Pentapetalae</taxon>
        <taxon>rosids</taxon>
        <taxon>fabids</taxon>
        <taxon>Fabales</taxon>
        <taxon>Fabaceae</taxon>
        <taxon>Papilionoideae</taxon>
        <taxon>50 kb inversion clade</taxon>
        <taxon>NPAAA clade</taxon>
        <taxon>indigoferoid/millettioid clade</taxon>
        <taxon>Phaseoleae</taxon>
        <taxon>Flemingia</taxon>
    </lineage>
</organism>
<gene>
    <name evidence="3" type="ORF">Fmac_018924</name>
</gene>
<dbReference type="Proteomes" id="UP001603857">
    <property type="component" value="Unassembled WGS sequence"/>
</dbReference>
<evidence type="ECO:0000256" key="2">
    <source>
        <dbReference type="SAM" id="Phobius"/>
    </source>
</evidence>
<protein>
    <submittedName>
        <fullName evidence="3">Uncharacterized protein</fullName>
    </submittedName>
</protein>
<dbReference type="AlphaFoldDB" id="A0ABD1M6C4"/>
<comment type="caution">
    <text evidence="3">The sequence shown here is derived from an EMBL/GenBank/DDBJ whole genome shotgun (WGS) entry which is preliminary data.</text>
</comment>
<name>A0ABD1M6C4_9FABA</name>
<reference evidence="3 4" key="1">
    <citation type="submission" date="2024-08" db="EMBL/GenBank/DDBJ databases">
        <title>Insights into the chromosomal genome structure of Flemingia macrophylla.</title>
        <authorList>
            <person name="Ding Y."/>
            <person name="Zhao Y."/>
            <person name="Bi W."/>
            <person name="Wu M."/>
            <person name="Zhao G."/>
            <person name="Gong Y."/>
            <person name="Li W."/>
            <person name="Zhang P."/>
        </authorList>
    </citation>
    <scope>NUCLEOTIDE SEQUENCE [LARGE SCALE GENOMIC DNA]</scope>
    <source>
        <strain evidence="3">DYQJB</strain>
        <tissue evidence="3">Leaf</tissue>
    </source>
</reference>
<evidence type="ECO:0000256" key="1">
    <source>
        <dbReference type="SAM" id="MobiDB-lite"/>
    </source>
</evidence>